<keyword evidence="9" id="KW-1133">Transmembrane helix</keyword>
<proteinExistence type="predicted"/>
<keyword evidence="2" id="KW-0723">Serine/threonine-protein kinase</keyword>
<evidence type="ECO:0000313" key="12">
    <source>
        <dbReference type="Proteomes" id="UP000239326"/>
    </source>
</evidence>
<protein>
    <recommendedName>
        <fullName evidence="1">non-specific serine/threonine protein kinase</fullName>
        <ecNumber evidence="1">2.7.11.1</ecNumber>
    </recommendedName>
</protein>
<evidence type="ECO:0000259" key="10">
    <source>
        <dbReference type="PROSITE" id="PS50011"/>
    </source>
</evidence>
<dbReference type="InterPro" id="IPR011009">
    <property type="entry name" value="Kinase-like_dom_sf"/>
</dbReference>
<evidence type="ECO:0000313" key="11">
    <source>
        <dbReference type="EMBL" id="AVO41335.1"/>
    </source>
</evidence>
<feature type="domain" description="Protein kinase" evidence="10">
    <location>
        <begin position="216"/>
        <end position="480"/>
    </location>
</feature>
<organism evidence="11 12">
    <name type="scientific">Simplicispira suum</name>
    <dbReference type="NCBI Taxonomy" id="2109915"/>
    <lineage>
        <taxon>Bacteria</taxon>
        <taxon>Pseudomonadati</taxon>
        <taxon>Pseudomonadota</taxon>
        <taxon>Betaproteobacteria</taxon>
        <taxon>Burkholderiales</taxon>
        <taxon>Comamonadaceae</taxon>
        <taxon>Simplicispira</taxon>
    </lineage>
</organism>
<keyword evidence="6 7" id="KW-0067">ATP-binding</keyword>
<dbReference type="InterPro" id="IPR008271">
    <property type="entry name" value="Ser/Thr_kinase_AS"/>
</dbReference>
<dbReference type="PROSITE" id="PS00107">
    <property type="entry name" value="PROTEIN_KINASE_ATP"/>
    <property type="match status" value="1"/>
</dbReference>
<name>A0A2S0MZM4_9BURK</name>
<keyword evidence="4 7" id="KW-0547">Nucleotide-binding</keyword>
<gene>
    <name evidence="11" type="ORF">C6571_08555</name>
</gene>
<accession>A0A2S0MZM4</accession>
<dbReference type="Proteomes" id="UP000239326">
    <property type="component" value="Chromosome"/>
</dbReference>
<dbReference type="OrthoDB" id="9791419at2"/>
<evidence type="ECO:0000256" key="8">
    <source>
        <dbReference type="SAM" id="MobiDB-lite"/>
    </source>
</evidence>
<evidence type="ECO:0000256" key="7">
    <source>
        <dbReference type="PROSITE-ProRule" id="PRU10141"/>
    </source>
</evidence>
<dbReference type="CDD" id="cd14014">
    <property type="entry name" value="STKc_PknB_like"/>
    <property type="match status" value="1"/>
</dbReference>
<dbReference type="SMART" id="SM00220">
    <property type="entry name" value="S_TKc"/>
    <property type="match status" value="1"/>
</dbReference>
<dbReference type="GO" id="GO:0005524">
    <property type="term" value="F:ATP binding"/>
    <property type="evidence" value="ECO:0007669"/>
    <property type="project" value="UniProtKB-UniRule"/>
</dbReference>
<dbReference type="Gene3D" id="1.10.510.10">
    <property type="entry name" value="Transferase(Phosphotransferase) domain 1"/>
    <property type="match status" value="1"/>
</dbReference>
<evidence type="ECO:0000256" key="9">
    <source>
        <dbReference type="SAM" id="Phobius"/>
    </source>
</evidence>
<dbReference type="GO" id="GO:0004674">
    <property type="term" value="F:protein serine/threonine kinase activity"/>
    <property type="evidence" value="ECO:0007669"/>
    <property type="project" value="UniProtKB-KW"/>
</dbReference>
<dbReference type="AlphaFoldDB" id="A0A2S0MZM4"/>
<dbReference type="InterPro" id="IPR017441">
    <property type="entry name" value="Protein_kinase_ATP_BS"/>
</dbReference>
<feature type="transmembrane region" description="Helical" evidence="9">
    <location>
        <begin position="27"/>
        <end position="46"/>
    </location>
</feature>
<dbReference type="PANTHER" id="PTHR43289">
    <property type="entry name" value="MITOGEN-ACTIVATED PROTEIN KINASE KINASE KINASE 20-RELATED"/>
    <property type="match status" value="1"/>
</dbReference>
<dbReference type="InterPro" id="IPR000719">
    <property type="entry name" value="Prot_kinase_dom"/>
</dbReference>
<dbReference type="SUPFAM" id="SSF56112">
    <property type="entry name" value="Protein kinase-like (PK-like)"/>
    <property type="match status" value="1"/>
</dbReference>
<feature type="region of interest" description="Disordered" evidence="8">
    <location>
        <begin position="193"/>
        <end position="212"/>
    </location>
</feature>
<feature type="binding site" evidence="7">
    <location>
        <position position="245"/>
    </location>
    <ligand>
        <name>ATP</name>
        <dbReference type="ChEBI" id="CHEBI:30616"/>
    </ligand>
</feature>
<feature type="transmembrane region" description="Helical" evidence="9">
    <location>
        <begin position="53"/>
        <end position="78"/>
    </location>
</feature>
<keyword evidence="9" id="KW-0472">Membrane</keyword>
<keyword evidence="5" id="KW-0418">Kinase</keyword>
<dbReference type="EMBL" id="CP027669">
    <property type="protein sequence ID" value="AVO41335.1"/>
    <property type="molecule type" value="Genomic_DNA"/>
</dbReference>
<evidence type="ECO:0000256" key="3">
    <source>
        <dbReference type="ARBA" id="ARBA00022679"/>
    </source>
</evidence>
<dbReference type="PROSITE" id="PS50011">
    <property type="entry name" value="PROTEIN_KINASE_DOM"/>
    <property type="match status" value="1"/>
</dbReference>
<evidence type="ECO:0000256" key="5">
    <source>
        <dbReference type="ARBA" id="ARBA00022777"/>
    </source>
</evidence>
<keyword evidence="3" id="KW-0808">Transferase</keyword>
<keyword evidence="9" id="KW-0812">Transmembrane</keyword>
<dbReference type="PROSITE" id="PS00108">
    <property type="entry name" value="PROTEIN_KINASE_ST"/>
    <property type="match status" value="1"/>
</dbReference>
<evidence type="ECO:0000256" key="4">
    <source>
        <dbReference type="ARBA" id="ARBA00022741"/>
    </source>
</evidence>
<dbReference type="EC" id="2.7.11.1" evidence="1"/>
<dbReference type="KEGG" id="simp:C6571_08555"/>
<dbReference type="Pfam" id="PF00069">
    <property type="entry name" value="Pkinase"/>
    <property type="match status" value="1"/>
</dbReference>
<evidence type="ECO:0000256" key="2">
    <source>
        <dbReference type="ARBA" id="ARBA00022527"/>
    </source>
</evidence>
<sequence length="532" mass="56769">MAALFALAFMVLQRSGGAESASVSVTLGASLVVFAYLVALPLLRVWPGVLLGSLVLVAGLGAGWAQGALLALPLVALVSGQTVFLARRAADAESAEFGVGRTPSEEDARLLALALQGQGKLDAAFEKLRQLPAQGDVLGDLYYLGKGYERKHAYAQARDVFAHLVAQAPKYRNAAAHLKRANRLAEVAEHAQALSPGAKKRSAPQAPANPKRLGRYEIDGELGRGSMGKVYAARDPVIGRTVALKTLALSSEFEGHALVDARARFFREAQSAGRLQHPHIVAIYDAGDEDGLVWIAMERLQGHDLSQFSQAANLLAVPVVLDIAARVAEALDYAHQHQVVHRDIKPSNILYDAASDSVKVTDFGIARITDNSRTKTGLVLGTPSFMAPEQIAGHKADGRCDLYALGVTLYQLLTGSLPLRGESMSALMHAIAHQTAPDIRSLRAELPETVAAIVARALEKNPAARFQTGRQMAADLRSALDGLPPLQSHREGSALDYDARTDFHEHPMAQYQDTVLDSAAAPAVSHSAPSRT</sequence>
<dbReference type="FunFam" id="1.10.510.10:FF:000021">
    <property type="entry name" value="Serine/threonine protein kinase"/>
    <property type="match status" value="1"/>
</dbReference>
<keyword evidence="12" id="KW-1185">Reference proteome</keyword>
<reference evidence="11 12" key="1">
    <citation type="submission" date="2018-03" db="EMBL/GenBank/DDBJ databases">
        <title>Genome sequencing of Simplicispira sp.</title>
        <authorList>
            <person name="Kim S.-J."/>
            <person name="Heo J."/>
            <person name="Kwon S.-W."/>
        </authorList>
    </citation>
    <scope>NUCLEOTIDE SEQUENCE [LARGE SCALE GENOMIC DNA]</scope>
    <source>
        <strain evidence="11 12">SC1-8</strain>
    </source>
</reference>
<dbReference type="Gene3D" id="3.30.200.20">
    <property type="entry name" value="Phosphorylase Kinase, domain 1"/>
    <property type="match status" value="1"/>
</dbReference>
<dbReference type="PANTHER" id="PTHR43289:SF6">
    <property type="entry name" value="SERINE_THREONINE-PROTEIN KINASE NEKL-3"/>
    <property type="match status" value="1"/>
</dbReference>
<evidence type="ECO:0000256" key="1">
    <source>
        <dbReference type="ARBA" id="ARBA00012513"/>
    </source>
</evidence>
<evidence type="ECO:0000256" key="6">
    <source>
        <dbReference type="ARBA" id="ARBA00022840"/>
    </source>
</evidence>